<dbReference type="Proteomes" id="UP000654482">
    <property type="component" value="Unassembled WGS sequence"/>
</dbReference>
<proteinExistence type="predicted"/>
<dbReference type="RefSeq" id="WP_194031340.1">
    <property type="nucleotide sequence ID" value="NZ_JADEWZ010000041.1"/>
</dbReference>
<dbReference type="SUPFAM" id="SSF48452">
    <property type="entry name" value="TPR-like"/>
    <property type="match status" value="1"/>
</dbReference>
<reference evidence="1" key="1">
    <citation type="submission" date="2020-10" db="EMBL/GenBank/DDBJ databases">
        <authorList>
            <person name="Castelo-Branco R."/>
            <person name="Eusebio N."/>
            <person name="Adriana R."/>
            <person name="Vieira A."/>
            <person name="Brugerolle De Fraissinette N."/>
            <person name="Rezende De Castro R."/>
            <person name="Schneider M.P."/>
            <person name="Vasconcelos V."/>
            <person name="Leao P.N."/>
        </authorList>
    </citation>
    <scope>NUCLEOTIDE SEQUENCE</scope>
    <source>
        <strain evidence="1">LEGE 07157</strain>
    </source>
</reference>
<keyword evidence="2" id="KW-1185">Reference proteome</keyword>
<dbReference type="EMBL" id="JADEWZ010000041">
    <property type="protein sequence ID" value="MBE9118255.1"/>
    <property type="molecule type" value="Genomic_DNA"/>
</dbReference>
<evidence type="ECO:0000313" key="2">
    <source>
        <dbReference type="Proteomes" id="UP000654482"/>
    </source>
</evidence>
<sequence length="367" mass="42071">MLEKIADAIKLKDYKTAVRLLKPFLKSEPNNPWAKYYAARIYEETGKLESAQKLYRQVLPKTTSPQLIAKIRQGIARLQGIEENKRQQAISKAQTQPGGTESGVLIVEAISAELKKNAAQQFAKIMGIDPYLARLQLPSRGWRLYRTGSLGELQYYVSTLRQAEISSFCGSLVQLEDVEVFEVQYFLSVEGEAIARCQNQSGQIGTMAFNWSELTQIVRGRVPLFASVVVVDAKHQLQRKTQTQDYANICDLHLPSRNCILRLCDRNYNFKEGMVLEQNSDRLFSRQQETTRRSWQNLMTFIDNKFDRLSVWSDFTPFAETAFGFGEMLDRLDPCLNLKRRDKTPWDAAFQLYSGLVLLRSRDRASI</sequence>
<comment type="caution">
    <text evidence="1">The sequence shown here is derived from an EMBL/GenBank/DDBJ whole genome shotgun (WGS) entry which is preliminary data.</text>
</comment>
<dbReference type="Gene3D" id="1.25.40.10">
    <property type="entry name" value="Tetratricopeptide repeat domain"/>
    <property type="match status" value="1"/>
</dbReference>
<gene>
    <name evidence="1" type="ORF">IQ249_20395</name>
</gene>
<protein>
    <submittedName>
        <fullName evidence="1">Tetratricopeptide repeat protein</fullName>
    </submittedName>
</protein>
<name>A0A8J7JDG0_9CYAN</name>
<dbReference type="AlphaFoldDB" id="A0A8J7JDG0"/>
<organism evidence="1 2">
    <name type="scientific">Lusitaniella coriacea LEGE 07157</name>
    <dbReference type="NCBI Taxonomy" id="945747"/>
    <lineage>
        <taxon>Bacteria</taxon>
        <taxon>Bacillati</taxon>
        <taxon>Cyanobacteriota</taxon>
        <taxon>Cyanophyceae</taxon>
        <taxon>Spirulinales</taxon>
        <taxon>Lusitaniellaceae</taxon>
        <taxon>Lusitaniella</taxon>
    </lineage>
</organism>
<accession>A0A8J7JDG0</accession>
<dbReference type="InterPro" id="IPR011990">
    <property type="entry name" value="TPR-like_helical_dom_sf"/>
</dbReference>
<evidence type="ECO:0000313" key="1">
    <source>
        <dbReference type="EMBL" id="MBE9118255.1"/>
    </source>
</evidence>
<dbReference type="Pfam" id="PF14559">
    <property type="entry name" value="TPR_19"/>
    <property type="match status" value="1"/>
</dbReference>